<sequence length="48" mass="5567">MSELRSICRTCGKNVTNLQGRATKLFNKSNYHFISILENITDMYVSRI</sequence>
<dbReference type="DNASU" id="326139"/>
<dbReference type="AlphaFoldDB" id="A0A0B4LI36"/>
<keyword evidence="3" id="KW-1185">Reference proteome</keyword>
<reference evidence="1 3" key="7">
    <citation type="journal article" date="2007" name="Science">
        <title>The Release 5.1 annotation of Drosophila melanogaster heterochromatin.</title>
        <authorList>
            <person name="Smith C.D."/>
            <person name="Shu S."/>
            <person name="Mungall C.J."/>
            <person name="Karpen G.H."/>
        </authorList>
    </citation>
    <scope>NUCLEOTIDE SEQUENCE [LARGE SCALE GENOMIC DNA]</scope>
    <source>
        <strain evidence="3">Berkeley</strain>
    </source>
</reference>
<reference evidence="1 3" key="3">
    <citation type="journal article" date="2002" name="Genome Biol.">
        <title>Annotation of the Drosophila melanogaster euchromatic genome: a systematic review.</title>
        <authorList>
            <person name="Misra S."/>
            <person name="Crosby M.A."/>
            <person name="Mungall C.J."/>
            <person name="Matthews B.B."/>
            <person name="Campbell K.S."/>
            <person name="Hradecky P."/>
            <person name="Huang Y."/>
            <person name="Kaminker J.S."/>
            <person name="Millburn G.H."/>
            <person name="Prochnik S.E."/>
            <person name="Smith C.D."/>
            <person name="Tupy J.L."/>
            <person name="Whitfied E.J."/>
            <person name="Bayraktaroglu L."/>
            <person name="Berman B.P."/>
            <person name="Bettencourt B.R."/>
            <person name="Celniker S.E."/>
            <person name="de Grey A.D."/>
            <person name="Drysdale R.A."/>
            <person name="Harris N.L."/>
            <person name="Richter J."/>
            <person name="Russo S."/>
            <person name="Schroeder A.J."/>
            <person name="Shu S.Q."/>
            <person name="Stapleton M."/>
            <person name="Yamada C."/>
            <person name="Ashburner M."/>
            <person name="Gelbart W.M."/>
            <person name="Rubin G.M."/>
            <person name="Lewis S.E."/>
        </authorList>
    </citation>
    <scope>GENOME REANNOTATION</scope>
    <source>
        <strain evidence="3">Berkeley</strain>
    </source>
</reference>
<evidence type="ECO:0000313" key="2">
    <source>
        <dbReference type="FlyBase" id="FBgn0051441"/>
    </source>
</evidence>
<proteinExistence type="predicted"/>
<reference evidence="1 3" key="5">
    <citation type="journal article" date="2002" name="Genome Biol.">
        <title>Heterochromatic sequences in a Drosophila whole-genome shotgun assembly.</title>
        <authorList>
            <person name="Hoskins R.A."/>
            <person name="Smith C.D."/>
            <person name="Carlson J.W."/>
            <person name="Carvalho A.B."/>
            <person name="Halpern A."/>
            <person name="Kaminker J.S."/>
            <person name="Kennedy C."/>
            <person name="Mungall C.J."/>
            <person name="Sullivan B.A."/>
            <person name="Sutton G.G."/>
            <person name="Yasuhara J.C."/>
            <person name="Wakimoto B.T."/>
            <person name="Myers E.W."/>
            <person name="Celniker S.E."/>
            <person name="Rubin G.M."/>
            <person name="Karpen G.H."/>
        </authorList>
    </citation>
    <scope>NUCLEOTIDE SEQUENCE [LARGE SCALE GENOMIC DNA]</scope>
    <source>
        <strain evidence="3">Berkeley</strain>
    </source>
</reference>
<reference evidence="1 3" key="2">
    <citation type="journal article" date="2002" name="Genome Biol.">
        <title>Finishing a whole-genome shotgun: release 3 of the Drosophila melanogaster euchromatic genome sequence.</title>
        <authorList>
            <person name="Celniker S.E."/>
            <person name="Wheeler D.A."/>
            <person name="Kronmiller B."/>
            <person name="Carlson J.W."/>
            <person name="Halpern A."/>
            <person name="Patel S."/>
            <person name="Adams M."/>
            <person name="Champe M."/>
            <person name="Dugan S.P."/>
            <person name="Frise E."/>
            <person name="Hodgson A."/>
            <person name="George R.A."/>
            <person name="Hoskins R.A."/>
            <person name="Laverty T."/>
            <person name="Muzny D.M."/>
            <person name="Nelson C.R."/>
            <person name="Pacleb J.M."/>
            <person name="Park S."/>
            <person name="Pfeiffer B.D."/>
            <person name="Richards S."/>
            <person name="Sodergren E.J."/>
            <person name="Svirskas R."/>
            <person name="Tabor P.E."/>
            <person name="Wan K."/>
            <person name="Stapleton M."/>
            <person name="Sutton G.G."/>
            <person name="Venter C."/>
            <person name="Weinstock G."/>
            <person name="Scherer S.E."/>
            <person name="Myers E.W."/>
            <person name="Gibbs R.A."/>
            <person name="Rubin G.M."/>
        </authorList>
    </citation>
    <scope>NUCLEOTIDE SEQUENCE [LARGE SCALE GENOMIC DNA]</scope>
    <source>
        <strain evidence="3">Berkeley</strain>
    </source>
</reference>
<dbReference type="GeneID" id="326139"/>
<dbReference type="FlyBase" id="FBgn0051441">
    <property type="gene designation" value="CG31441"/>
</dbReference>
<dbReference type="EMBL" id="AE014297">
    <property type="protein sequence ID" value="AHN57282.1"/>
    <property type="molecule type" value="Genomic_DNA"/>
</dbReference>
<organism evidence="1 3">
    <name type="scientific">Drosophila melanogaster</name>
    <name type="common">Fruit fly</name>
    <dbReference type="NCBI Taxonomy" id="7227"/>
    <lineage>
        <taxon>Eukaryota</taxon>
        <taxon>Metazoa</taxon>
        <taxon>Ecdysozoa</taxon>
        <taxon>Arthropoda</taxon>
        <taxon>Hexapoda</taxon>
        <taxon>Insecta</taxon>
        <taxon>Pterygota</taxon>
        <taxon>Neoptera</taxon>
        <taxon>Endopterygota</taxon>
        <taxon>Diptera</taxon>
        <taxon>Brachycera</taxon>
        <taxon>Muscomorpha</taxon>
        <taxon>Ephydroidea</taxon>
        <taxon>Drosophilidae</taxon>
        <taxon>Drosophila</taxon>
        <taxon>Sophophora</taxon>
    </lineage>
</organism>
<protein>
    <submittedName>
        <fullName evidence="1">Uncharacterized protein, isoform B</fullName>
    </submittedName>
</protein>
<reference evidence="1 3" key="10">
    <citation type="journal article" date="2015" name="G3 (Bethesda)">
        <title>Gene Model Annotations for Drosophila melanogaster: The Rule-Benders.</title>
        <authorList>
            <consortium name="FlyBase Consortium"/>
            <person name="Crosby M.A."/>
            <person name="Gramates L.S."/>
            <person name="Dos Santos G."/>
            <person name="Matthews B.B."/>
            <person name="St Pierre S.E."/>
            <person name="Zhou P."/>
            <person name="Schroeder A.J."/>
            <person name="Falls K."/>
            <person name="Emmert D.B."/>
            <person name="Russo S.M."/>
            <person name="Gelbart W.M."/>
            <person name="null"/>
        </authorList>
    </citation>
    <scope>NUCLEOTIDE SEQUENCE [LARGE SCALE GENOMIC DNA]</scope>
    <source>
        <strain evidence="3">Berkeley</strain>
    </source>
</reference>
<dbReference type="Bgee" id="FBgn0051441">
    <property type="expression patterns" value="Expressed in adult middle midgut class I enteroendocrine cell in adult midgut (Drosophila) and 28 other cell types or tissues"/>
</dbReference>
<gene>
    <name evidence="1" type="primary">Dmel\CG31441</name>
    <name evidence="1" type="synonym">CG5135</name>
    <name evidence="1 2" type="ORF">CG31441</name>
    <name evidence="1" type="ORF">Dmel_CG31441</name>
</gene>
<reference evidence="1 3" key="9">
    <citation type="journal article" date="2015" name="G3 (Bethesda)">
        <title>Gene Model Annotations for Drosophila melanogaster: Impact of High-Throughput Data.</title>
        <authorList>
            <consortium name="FlyBase Consortium"/>
            <person name="Matthews B.B."/>
            <person name="Dos Santos G."/>
            <person name="Crosby M.A."/>
            <person name="Emmert D.B."/>
            <person name="St Pierre S.E."/>
            <person name="Gramates L.S."/>
            <person name="Zhou P."/>
            <person name="Schroeder A.J."/>
            <person name="Falls K."/>
            <person name="Strelets V."/>
            <person name="Russo S.M."/>
            <person name="Gelbart W.M."/>
            <person name="null"/>
        </authorList>
    </citation>
    <scope>NUCLEOTIDE SEQUENCE [LARGE SCALE GENOMIC DNA]</scope>
    <source>
        <strain evidence="3">Berkeley</strain>
    </source>
</reference>
<dbReference type="Proteomes" id="UP000000803">
    <property type="component" value="Chromosome 3R"/>
</dbReference>
<dbReference type="OrthoDB" id="6591996at2759"/>
<reference evidence="1 3" key="8">
    <citation type="journal article" date="2007" name="Science">
        <title>Sequence finishing and mapping of Drosophila melanogaster heterochromatin.</title>
        <authorList>
            <person name="Hoskins R.A."/>
            <person name="Carlson J.W."/>
            <person name="Kennedy C."/>
            <person name="Acevedo D."/>
            <person name="Evans-Holm M."/>
            <person name="Frise E."/>
            <person name="Wan K.H."/>
            <person name="Park S."/>
            <person name="Mendez-Lago M."/>
            <person name="Rossi F."/>
            <person name="Villasante A."/>
            <person name="Dimitri P."/>
            <person name="Karpen G.H."/>
            <person name="Celniker S.E."/>
        </authorList>
    </citation>
    <scope>NUCLEOTIDE SEQUENCE [LARGE SCALE GENOMIC DNA]</scope>
    <source>
        <strain evidence="3">Berkeley</strain>
    </source>
</reference>
<name>A0A0B4LI36_DROME</name>
<dbReference type="AGR" id="FB:FBgn0051441"/>
<evidence type="ECO:0000313" key="1">
    <source>
        <dbReference type="EMBL" id="AHN57282.1"/>
    </source>
</evidence>
<reference evidence="1 3" key="11">
    <citation type="journal article" date="2015" name="Genome Res.">
        <title>The Release 6 reference sequence of the Drosophila melanogaster genome.</title>
        <authorList>
            <person name="Hoskins R.A."/>
            <person name="Carlson J.W."/>
            <person name="Wan K.H."/>
            <person name="Park S."/>
            <person name="Mendez I."/>
            <person name="Galle S.E."/>
            <person name="Booth B.W."/>
            <person name="Pfeiffer B.D."/>
            <person name="George R.A."/>
            <person name="Svirskas R."/>
            <person name="Krzywinski M."/>
            <person name="Schein J."/>
            <person name="Accardo M.C."/>
            <person name="Damia E."/>
            <person name="Messina G."/>
            <person name="Mendez-Lago M."/>
            <person name="de Pablos B."/>
            <person name="Demakova O.V."/>
            <person name="Andreyeva E.N."/>
            <person name="Boldyreva L.V."/>
            <person name="Marra M."/>
            <person name="Carvalho A.B."/>
            <person name="Dimitri P."/>
            <person name="Villasante A."/>
            <person name="Zhimulev I.F."/>
            <person name="Rubin G.M."/>
            <person name="Karpen G.H."/>
            <person name="Celniker S.E."/>
        </authorList>
    </citation>
    <scope>NUCLEOTIDE SEQUENCE [LARGE SCALE GENOMIC DNA]</scope>
    <source>
        <strain evidence="3">Berkeley</strain>
    </source>
</reference>
<reference evidence="1 3" key="1">
    <citation type="journal article" date="2000" name="Science">
        <title>The genome sequence of Drosophila melanogaster.</title>
        <authorList>
            <person name="Adams M.D."/>
            <person name="Celniker S.E."/>
            <person name="Holt R.A."/>
            <person name="Evans C.A."/>
            <person name="Gocayne J.D."/>
            <person name="Amanatides P.G."/>
            <person name="Scherer S.E."/>
            <person name="Li P.W."/>
            <person name="Hoskins R.A."/>
            <person name="Galle R.F."/>
            <person name="George R.A."/>
            <person name="Lewis S.E."/>
            <person name="Richards S."/>
            <person name="Ashburner M."/>
            <person name="Henderson S.N."/>
            <person name="Sutton G.G."/>
            <person name="Wortman J.R."/>
            <person name="Yandell M.D."/>
            <person name="Zhang Q."/>
            <person name="Chen L.X."/>
            <person name="Brandon R.C."/>
            <person name="Rogers Y.H."/>
            <person name="Blazej R.G."/>
            <person name="Champe M."/>
            <person name="Pfeiffer B.D."/>
            <person name="Wan K.H."/>
            <person name="Doyle C."/>
            <person name="Baxter E.G."/>
            <person name="Helt G."/>
            <person name="Nelson C.R."/>
            <person name="Gabor G.L."/>
            <person name="Abril J.F."/>
            <person name="Agbayani A."/>
            <person name="An H.J."/>
            <person name="Andrews-Pfannkoch C."/>
            <person name="Baldwin D."/>
            <person name="Ballew R.M."/>
            <person name="Basu A."/>
            <person name="Baxendale J."/>
            <person name="Bayraktaroglu L."/>
            <person name="Beasley E.M."/>
            <person name="Beeson K.Y."/>
            <person name="Benos P.V."/>
            <person name="Berman B.P."/>
            <person name="Bhandari D."/>
            <person name="Bolshakov S."/>
            <person name="Borkova D."/>
            <person name="Botchan M.R."/>
            <person name="Bouck J."/>
            <person name="Brokstein P."/>
            <person name="Brottier P."/>
            <person name="Burtis K.C."/>
            <person name="Busam D.A."/>
            <person name="Butler H."/>
            <person name="Cadieu E."/>
            <person name="Center A."/>
            <person name="Chandra I."/>
            <person name="Cherry J.M."/>
            <person name="Cawley S."/>
            <person name="Dahlke C."/>
            <person name="Davenport L.B."/>
            <person name="Davies P."/>
            <person name="de Pablos B."/>
            <person name="Delcher A."/>
            <person name="Deng Z."/>
            <person name="Mays A.D."/>
            <person name="Dew I."/>
            <person name="Dietz S.M."/>
            <person name="Dodson K."/>
            <person name="Doup L.E."/>
            <person name="Downes M."/>
            <person name="Dugan-Rocha S."/>
            <person name="Dunkov B.C."/>
            <person name="Dunn P."/>
            <person name="Durbin K.J."/>
            <person name="Evangelista C.C."/>
            <person name="Ferraz C."/>
            <person name="Ferriera S."/>
            <person name="Fleischmann W."/>
            <person name="Fosler C."/>
            <person name="Gabrielian A.E."/>
            <person name="Garg N.S."/>
            <person name="Gelbart W.M."/>
            <person name="Glasser K."/>
            <person name="Glodek A."/>
            <person name="Gong F."/>
            <person name="Gorrell J.H."/>
            <person name="Gu Z."/>
            <person name="Guan P."/>
            <person name="Harris M."/>
            <person name="Harris N.L."/>
            <person name="Harvey D."/>
            <person name="Heiman T.J."/>
            <person name="Hernandez J.R."/>
            <person name="Houck J."/>
            <person name="Hostin D."/>
            <person name="Houston K.A."/>
            <person name="Howland T.J."/>
            <person name="Wei M.H."/>
            <person name="Ibegwam C."/>
            <person name="Jalali M."/>
            <person name="Kalush F."/>
            <person name="Karpen G.H."/>
            <person name="Ke Z."/>
            <person name="Kennison J.A."/>
            <person name="Ketchum K.A."/>
            <person name="Kimmel B.E."/>
            <person name="Kodira C.D."/>
            <person name="Kraft C."/>
            <person name="Kravitz S."/>
            <person name="Kulp D."/>
            <person name="Lai Z."/>
            <person name="Lasko P."/>
            <person name="Lei Y."/>
            <person name="Levitsky A.A."/>
            <person name="Li J."/>
            <person name="Li Z."/>
            <person name="Liang Y."/>
            <person name="Lin X."/>
            <person name="Liu X."/>
            <person name="Mattei B."/>
            <person name="McIntosh T.C."/>
            <person name="McLeod M.P."/>
            <person name="McPherson D."/>
            <person name="Merkulov G."/>
            <person name="Milshina N.V."/>
            <person name="Mobarry C."/>
            <person name="Morris J."/>
            <person name="Moshrefi A."/>
            <person name="Mount S.M."/>
            <person name="Moy M."/>
            <person name="Murphy B."/>
            <person name="Murphy L."/>
            <person name="Muzny D.M."/>
            <person name="Nelson D.L."/>
            <person name="Nelson D.R."/>
            <person name="Nelson K.A."/>
            <person name="Nixon K."/>
            <person name="Nusskern D.R."/>
            <person name="Pacleb J.M."/>
            <person name="Palazzolo M."/>
            <person name="Pittman G.S."/>
            <person name="Pan S."/>
            <person name="Pollard J."/>
            <person name="Puri V."/>
            <person name="Reese M.G."/>
            <person name="Reinert K."/>
            <person name="Remington K."/>
            <person name="Saunders R.D."/>
            <person name="Scheeler F."/>
            <person name="Shen H."/>
            <person name="Shue B.C."/>
            <person name="Siden-Kiamos I."/>
            <person name="Simpson M."/>
            <person name="Skupski M.P."/>
            <person name="Smith T."/>
            <person name="Spier E."/>
            <person name="Spradling A.C."/>
            <person name="Stapleton M."/>
            <person name="Strong R."/>
            <person name="Sun E."/>
            <person name="Svirskas R."/>
            <person name="Tector C."/>
            <person name="Turner R."/>
            <person name="Venter E."/>
            <person name="Wang A.H."/>
            <person name="Wang X."/>
            <person name="Wang Z.Y."/>
            <person name="Wassarman D.A."/>
            <person name="Weinstock G.M."/>
            <person name="Weissenbach J."/>
            <person name="Williams S.M."/>
            <person name="WoodageT"/>
            <person name="Worley K.C."/>
            <person name="Wu D."/>
            <person name="Yang S."/>
            <person name="Yao Q.A."/>
            <person name="Ye J."/>
            <person name="Yeh R.F."/>
            <person name="Zaveri J.S."/>
            <person name="Zhan M."/>
            <person name="Zhang G."/>
            <person name="Zhao Q."/>
            <person name="Zheng L."/>
            <person name="Zheng X.H."/>
            <person name="Zhong F.N."/>
            <person name="Zhong W."/>
            <person name="Zhou X."/>
            <person name="Zhu S."/>
            <person name="Zhu X."/>
            <person name="Smith H.O."/>
            <person name="Gibbs R.A."/>
            <person name="Myers E.W."/>
            <person name="Rubin G.M."/>
            <person name="Venter J.C."/>
        </authorList>
    </citation>
    <scope>NUCLEOTIDE SEQUENCE [LARGE SCALE GENOMIC DNA]</scope>
    <source>
        <strain evidence="3">Berkeley</strain>
    </source>
</reference>
<dbReference type="BioGRID-ORCS" id="326139">
    <property type="hits" value="0 hits in 1 CRISPR screen"/>
</dbReference>
<dbReference type="VEuPathDB" id="VectorBase:FBgn0051441"/>
<accession>A0A0B4LI36</accession>
<dbReference type="KEGG" id="dme:Dmel_CG31441"/>
<dbReference type="ExpressionAtlas" id="A0A0B4LI36">
    <property type="expression patterns" value="baseline and differential"/>
</dbReference>
<evidence type="ECO:0000313" key="3">
    <source>
        <dbReference type="Proteomes" id="UP000000803"/>
    </source>
</evidence>
<dbReference type="SMR" id="A0A0B4LI36"/>
<reference evidence="1 3" key="6">
    <citation type="journal article" date="2005" name="PLoS Comput. Biol.">
        <title>Combined evidence annotation of transposable elements in genome sequences.</title>
        <authorList>
            <person name="Quesneville H."/>
            <person name="Bergman C.M."/>
            <person name="Andrieu O."/>
            <person name="Autard D."/>
            <person name="Nouaud D."/>
            <person name="Ashburner M."/>
            <person name="Anxolabehere D."/>
        </authorList>
    </citation>
    <scope>NUCLEOTIDE SEQUENCE [LARGE SCALE GENOMIC DNA]</scope>
    <source>
        <strain evidence="3">Berkeley</strain>
    </source>
</reference>
<reference evidence="1 3" key="4">
    <citation type="journal article" date="2002" name="Genome Biol.">
        <title>The transposable elements of the Drosophila melanogaster euchromatin: a genomics perspective.</title>
        <authorList>
            <person name="Kaminker J.S."/>
            <person name="Bergman C.M."/>
            <person name="Kronmiller B."/>
            <person name="Carlson J."/>
            <person name="Svirskas R."/>
            <person name="Patel S."/>
            <person name="Frise E."/>
            <person name="Wheeler D.A."/>
            <person name="Lewis S.E."/>
            <person name="Rubin G.M."/>
            <person name="Ashburner M."/>
            <person name="Celniker S.E."/>
        </authorList>
    </citation>
    <scope>NUCLEOTIDE SEQUENCE [LARGE SCALE GENOMIC DNA]</scope>
    <source>
        <strain evidence="3">Berkeley</strain>
    </source>
</reference>
<dbReference type="RefSeq" id="NP_001287283.1">
    <property type="nucleotide sequence ID" value="NM_001300354.1"/>
</dbReference>